<sequence>MWAPSRGSSSGSGRRTWRRRIADYLANDQTDASDNESFITAHSDEFGASTSAAGGGAGAEGMLPAFLADQSDLVEVMLELDEESMVVRSVTPTAAALYGPTSLAGGGTRTPDGARSLSRCSSTSSRIRRKFAWLRSPSPSQRHPPPPAPAAASDQQAVREAALAARERRRVQARLNRSRSGARRALKGLRFISRTTGSSSADAGGGDLWRRVEERFNALARRPPRPRRLRRLHRYVRRILRRPWPGLLSARSL</sequence>
<evidence type="ECO:0000313" key="4">
    <source>
        <dbReference type="Proteomes" id="UP000275267"/>
    </source>
</evidence>
<organism evidence="3 4">
    <name type="scientific">Panicum miliaceum</name>
    <name type="common">Proso millet</name>
    <name type="synonym">Broomcorn millet</name>
    <dbReference type="NCBI Taxonomy" id="4540"/>
    <lineage>
        <taxon>Eukaryota</taxon>
        <taxon>Viridiplantae</taxon>
        <taxon>Streptophyta</taxon>
        <taxon>Embryophyta</taxon>
        <taxon>Tracheophyta</taxon>
        <taxon>Spermatophyta</taxon>
        <taxon>Magnoliopsida</taxon>
        <taxon>Liliopsida</taxon>
        <taxon>Poales</taxon>
        <taxon>Poaceae</taxon>
        <taxon>PACMAD clade</taxon>
        <taxon>Panicoideae</taxon>
        <taxon>Panicodae</taxon>
        <taxon>Paniceae</taxon>
        <taxon>Panicinae</taxon>
        <taxon>Panicum</taxon>
        <taxon>Panicum sect. Panicum</taxon>
    </lineage>
</organism>
<protein>
    <recommendedName>
        <fullName evidence="2">NADPH oxidase Respiratory burst domain-containing protein</fullName>
    </recommendedName>
</protein>
<dbReference type="Pfam" id="PF08414">
    <property type="entry name" value="NADPH_Ox"/>
    <property type="match status" value="1"/>
</dbReference>
<reference evidence="4" key="1">
    <citation type="journal article" date="2019" name="Nat. Commun.">
        <title>The genome of broomcorn millet.</title>
        <authorList>
            <person name="Zou C."/>
            <person name="Miki D."/>
            <person name="Li D."/>
            <person name="Tang Q."/>
            <person name="Xiao L."/>
            <person name="Rajput S."/>
            <person name="Deng P."/>
            <person name="Jia W."/>
            <person name="Huang R."/>
            <person name="Zhang M."/>
            <person name="Sun Y."/>
            <person name="Hu J."/>
            <person name="Fu X."/>
            <person name="Schnable P.S."/>
            <person name="Li F."/>
            <person name="Zhang H."/>
            <person name="Feng B."/>
            <person name="Zhu X."/>
            <person name="Liu R."/>
            <person name="Schnable J.C."/>
            <person name="Zhu J.-K."/>
            <person name="Zhang H."/>
        </authorList>
    </citation>
    <scope>NUCLEOTIDE SEQUENCE [LARGE SCALE GENOMIC DNA]</scope>
</reference>
<dbReference type="Proteomes" id="UP000275267">
    <property type="component" value="Unassembled WGS sequence"/>
</dbReference>
<proteinExistence type="predicted"/>
<dbReference type="AlphaFoldDB" id="A0A3L6PM88"/>
<dbReference type="GO" id="GO:0004601">
    <property type="term" value="F:peroxidase activity"/>
    <property type="evidence" value="ECO:0007669"/>
    <property type="project" value="InterPro"/>
</dbReference>
<dbReference type="Gene3D" id="1.10.238.10">
    <property type="entry name" value="EF-hand"/>
    <property type="match status" value="1"/>
</dbReference>
<dbReference type="STRING" id="4540.A0A3L6PM88"/>
<dbReference type="EMBL" id="PQIB02000016">
    <property type="protein sequence ID" value="RLM60299.1"/>
    <property type="molecule type" value="Genomic_DNA"/>
</dbReference>
<evidence type="ECO:0000259" key="2">
    <source>
        <dbReference type="Pfam" id="PF08414"/>
    </source>
</evidence>
<comment type="caution">
    <text evidence="3">The sequence shown here is derived from an EMBL/GenBank/DDBJ whole genome shotgun (WGS) entry which is preliminary data.</text>
</comment>
<name>A0A3L6PM88_PANMI</name>
<keyword evidence="4" id="KW-1185">Reference proteome</keyword>
<evidence type="ECO:0000313" key="3">
    <source>
        <dbReference type="EMBL" id="RLM60299.1"/>
    </source>
</evidence>
<evidence type="ECO:0000256" key="1">
    <source>
        <dbReference type="SAM" id="MobiDB-lite"/>
    </source>
</evidence>
<dbReference type="GO" id="GO:0050664">
    <property type="term" value="F:oxidoreductase activity, acting on NAD(P)H, oxygen as acceptor"/>
    <property type="evidence" value="ECO:0007669"/>
    <property type="project" value="InterPro"/>
</dbReference>
<feature type="region of interest" description="Disordered" evidence="1">
    <location>
        <begin position="133"/>
        <end position="154"/>
    </location>
</feature>
<feature type="domain" description="NADPH oxidase Respiratory burst" evidence="2">
    <location>
        <begin position="174"/>
        <end position="221"/>
    </location>
</feature>
<accession>A0A3L6PM88</accession>
<gene>
    <name evidence="3" type="ORF">C2845_PM14G16000</name>
</gene>
<dbReference type="InterPro" id="IPR013623">
    <property type="entry name" value="NADPH_Ox"/>
</dbReference>